<dbReference type="EMBL" id="WTZA01000001">
    <property type="protein sequence ID" value="MXO74859.1"/>
    <property type="molecule type" value="Genomic_DNA"/>
</dbReference>
<keyword evidence="1" id="KW-0812">Transmembrane</keyword>
<dbReference type="AlphaFoldDB" id="A0A6I4TBG0"/>
<sequence>MANPVQAVRKLLDRWSTQQESALGQMTGRKTARHRIAGFLKSERVEAKFFLLALAPFVPVMVSDQIGWSRGALWHTWWWLSVIWALAIIGMCFASYWRAFRRSLRRKS</sequence>
<evidence type="ECO:0000256" key="1">
    <source>
        <dbReference type="SAM" id="Phobius"/>
    </source>
</evidence>
<reference evidence="2 3" key="1">
    <citation type="submission" date="2019-12" db="EMBL/GenBank/DDBJ databases">
        <title>Genomic-based taxomic classification of the family Erythrobacteraceae.</title>
        <authorList>
            <person name="Xu L."/>
        </authorList>
    </citation>
    <scope>NUCLEOTIDE SEQUENCE [LARGE SCALE GENOMIC DNA]</scope>
    <source>
        <strain evidence="2 3">100921-2</strain>
    </source>
</reference>
<gene>
    <name evidence="2" type="ORF">GRI40_06445</name>
</gene>
<organism evidence="2 3">
    <name type="scientific">Tsuneonella aeria</name>
    <dbReference type="NCBI Taxonomy" id="1837929"/>
    <lineage>
        <taxon>Bacteria</taxon>
        <taxon>Pseudomonadati</taxon>
        <taxon>Pseudomonadota</taxon>
        <taxon>Alphaproteobacteria</taxon>
        <taxon>Sphingomonadales</taxon>
        <taxon>Erythrobacteraceae</taxon>
        <taxon>Tsuneonella</taxon>
    </lineage>
</organism>
<keyword evidence="1" id="KW-1133">Transmembrane helix</keyword>
<name>A0A6I4TBG0_9SPHN</name>
<feature type="transmembrane region" description="Helical" evidence="1">
    <location>
        <begin position="78"/>
        <end position="97"/>
    </location>
</feature>
<protein>
    <submittedName>
        <fullName evidence="2">Uncharacterized protein</fullName>
    </submittedName>
</protein>
<comment type="caution">
    <text evidence="2">The sequence shown here is derived from an EMBL/GenBank/DDBJ whole genome shotgun (WGS) entry which is preliminary data.</text>
</comment>
<keyword evidence="3" id="KW-1185">Reference proteome</keyword>
<proteinExistence type="predicted"/>
<dbReference type="RefSeq" id="WP_160610573.1">
    <property type="nucleotide sequence ID" value="NZ_WTZA01000001.1"/>
</dbReference>
<dbReference type="Proteomes" id="UP000439522">
    <property type="component" value="Unassembled WGS sequence"/>
</dbReference>
<accession>A0A6I4TBG0</accession>
<feature type="transmembrane region" description="Helical" evidence="1">
    <location>
        <begin position="49"/>
        <end position="66"/>
    </location>
</feature>
<keyword evidence="1" id="KW-0472">Membrane</keyword>
<evidence type="ECO:0000313" key="2">
    <source>
        <dbReference type="EMBL" id="MXO74859.1"/>
    </source>
</evidence>
<evidence type="ECO:0000313" key="3">
    <source>
        <dbReference type="Proteomes" id="UP000439522"/>
    </source>
</evidence>